<protein>
    <submittedName>
        <fullName evidence="2">Nucleoside-diphosphate-sugar epimerase</fullName>
    </submittedName>
</protein>
<dbReference type="EMBL" id="JACCBH010000001">
    <property type="protein sequence ID" value="NYD54715.1"/>
    <property type="molecule type" value="Genomic_DNA"/>
</dbReference>
<sequence length="275" mass="29848">MRILITGHTGFIGQALLQRLADEGHDVVGLSDDETRIDIRDEPAVQRAIDAARPDVVHHLAGVSGPMLFTDEPEKVIDINCAGTLAVFRAAVNAGVRRVVYGASVSSYASAVDGRACADSIYGVTKHFGELLALHYSSATSTEFTSVRIGSVYGEGRETFNPVHEMVRSAVREGEISYNTEQREPMIWIRDCVDMLVAIGKLPSVAPTYDAVTELLTHREMAELIGSRFGASITSHTGAHWWYPQGFDELRSAKHGLVPEPLLVTDAIPHIAGLV</sequence>
<dbReference type="CDD" id="cd08946">
    <property type="entry name" value="SDR_e"/>
    <property type="match status" value="1"/>
</dbReference>
<gene>
    <name evidence="2" type="ORF">BKA02_001770</name>
</gene>
<dbReference type="Gene3D" id="3.40.50.720">
    <property type="entry name" value="NAD(P)-binding Rossmann-like Domain"/>
    <property type="match status" value="1"/>
</dbReference>
<feature type="domain" description="NAD-dependent epimerase/dehydratase" evidence="1">
    <location>
        <begin position="3"/>
        <end position="202"/>
    </location>
</feature>
<accession>A0A7Y9JMU4</accession>
<dbReference type="SUPFAM" id="SSF51735">
    <property type="entry name" value="NAD(P)-binding Rossmann-fold domains"/>
    <property type="match status" value="1"/>
</dbReference>
<dbReference type="RefSeq" id="WP_179433240.1">
    <property type="nucleotide sequence ID" value="NZ_BAABLC010000008.1"/>
</dbReference>
<evidence type="ECO:0000313" key="3">
    <source>
        <dbReference type="Proteomes" id="UP000552045"/>
    </source>
</evidence>
<proteinExistence type="predicted"/>
<name>A0A7Y9JMU4_9MICO</name>
<reference evidence="2 3" key="1">
    <citation type="submission" date="2020-07" db="EMBL/GenBank/DDBJ databases">
        <title>Sequencing the genomes of 1000 actinobacteria strains.</title>
        <authorList>
            <person name="Klenk H.-P."/>
        </authorList>
    </citation>
    <scope>NUCLEOTIDE SEQUENCE [LARGE SCALE GENOMIC DNA]</scope>
    <source>
        <strain evidence="2 3">DSM 22185</strain>
    </source>
</reference>
<dbReference type="InterPro" id="IPR036291">
    <property type="entry name" value="NAD(P)-bd_dom_sf"/>
</dbReference>
<dbReference type="Pfam" id="PF01370">
    <property type="entry name" value="Epimerase"/>
    <property type="match status" value="1"/>
</dbReference>
<organism evidence="2 3">
    <name type="scientific">Microbacterium pseudoresistens</name>
    <dbReference type="NCBI Taxonomy" id="640634"/>
    <lineage>
        <taxon>Bacteria</taxon>
        <taxon>Bacillati</taxon>
        <taxon>Actinomycetota</taxon>
        <taxon>Actinomycetes</taxon>
        <taxon>Micrococcales</taxon>
        <taxon>Microbacteriaceae</taxon>
        <taxon>Microbacterium</taxon>
    </lineage>
</organism>
<dbReference type="PANTHER" id="PTHR43245">
    <property type="entry name" value="BIFUNCTIONAL POLYMYXIN RESISTANCE PROTEIN ARNA"/>
    <property type="match status" value="1"/>
</dbReference>
<dbReference type="InterPro" id="IPR001509">
    <property type="entry name" value="Epimerase_deHydtase"/>
</dbReference>
<evidence type="ECO:0000313" key="2">
    <source>
        <dbReference type="EMBL" id="NYD54715.1"/>
    </source>
</evidence>
<dbReference type="AlphaFoldDB" id="A0A7Y9JMU4"/>
<comment type="caution">
    <text evidence="2">The sequence shown here is derived from an EMBL/GenBank/DDBJ whole genome shotgun (WGS) entry which is preliminary data.</text>
</comment>
<dbReference type="InterPro" id="IPR050177">
    <property type="entry name" value="Lipid_A_modif_metabolic_enz"/>
</dbReference>
<dbReference type="Proteomes" id="UP000552045">
    <property type="component" value="Unassembled WGS sequence"/>
</dbReference>
<keyword evidence="3" id="KW-1185">Reference proteome</keyword>
<evidence type="ECO:0000259" key="1">
    <source>
        <dbReference type="Pfam" id="PF01370"/>
    </source>
</evidence>